<comment type="caution">
    <text evidence="2">The sequence shown here is derived from an EMBL/GenBank/DDBJ whole genome shotgun (WGS) entry which is preliminary data.</text>
</comment>
<sequence>MNIPNKALLIFGLIVGTVGVVIIVLTTTTKFKKEQETNIQIPIASLTPSPTSTQPQVKYNPEKNDQLLNNVINRQTLTSSDVETKQKLINKLNGKSGILQKTIDYQLEYILSPDLFQVEILNTDVNFAKKQATTWLIQQGFSLNGLCKLPVMFYLNQEVKNDLSNTDIEFNPLPEGC</sequence>
<proteinExistence type="predicted"/>
<evidence type="ECO:0000313" key="3">
    <source>
        <dbReference type="Proteomes" id="UP000034235"/>
    </source>
</evidence>
<organism evidence="2 3">
    <name type="scientific">Candidatus Daviesbacteria bacterium GW2011_GWA2_38_24</name>
    <dbReference type="NCBI Taxonomy" id="1618422"/>
    <lineage>
        <taxon>Bacteria</taxon>
        <taxon>Candidatus Daviesiibacteriota</taxon>
    </lineage>
</organism>
<reference evidence="2 3" key="1">
    <citation type="journal article" date="2015" name="Nature">
        <title>rRNA introns, odd ribosomes, and small enigmatic genomes across a large radiation of phyla.</title>
        <authorList>
            <person name="Brown C.T."/>
            <person name="Hug L.A."/>
            <person name="Thomas B.C."/>
            <person name="Sharon I."/>
            <person name="Castelle C.J."/>
            <person name="Singh A."/>
            <person name="Wilkins M.J."/>
            <person name="Williams K.H."/>
            <person name="Banfield J.F."/>
        </authorList>
    </citation>
    <scope>NUCLEOTIDE SEQUENCE [LARGE SCALE GENOMIC DNA]</scope>
</reference>
<keyword evidence="1" id="KW-0472">Membrane</keyword>
<dbReference type="AlphaFoldDB" id="A0A0G0JJ82"/>
<accession>A0A0G0JJ82</accession>
<keyword evidence="1" id="KW-0812">Transmembrane</keyword>
<protein>
    <submittedName>
        <fullName evidence="2">Uncharacterized protein</fullName>
    </submittedName>
</protein>
<evidence type="ECO:0000256" key="1">
    <source>
        <dbReference type="SAM" id="Phobius"/>
    </source>
</evidence>
<evidence type="ECO:0000313" key="2">
    <source>
        <dbReference type="EMBL" id="KKQ66902.1"/>
    </source>
</evidence>
<gene>
    <name evidence="2" type="ORF">US86_C0002G0019</name>
</gene>
<keyword evidence="1" id="KW-1133">Transmembrane helix</keyword>
<feature type="transmembrane region" description="Helical" evidence="1">
    <location>
        <begin position="6"/>
        <end position="25"/>
    </location>
</feature>
<dbReference type="Proteomes" id="UP000034235">
    <property type="component" value="Unassembled WGS sequence"/>
</dbReference>
<dbReference type="EMBL" id="LBUP01000002">
    <property type="protein sequence ID" value="KKQ66902.1"/>
    <property type="molecule type" value="Genomic_DNA"/>
</dbReference>
<name>A0A0G0JJ82_9BACT</name>